<dbReference type="Pfam" id="PF00583">
    <property type="entry name" value="Acetyltransf_1"/>
    <property type="match status" value="1"/>
</dbReference>
<dbReference type="InterPro" id="IPR016181">
    <property type="entry name" value="Acyl_CoA_acyltransferase"/>
</dbReference>
<protein>
    <recommendedName>
        <fullName evidence="1">N-acetyltransferase domain-containing protein</fullName>
    </recommendedName>
</protein>
<evidence type="ECO:0000313" key="3">
    <source>
        <dbReference type="Proteomes" id="UP000001288"/>
    </source>
</evidence>
<dbReference type="PROSITE" id="PS51186">
    <property type="entry name" value="GNAT"/>
    <property type="match status" value="1"/>
</dbReference>
<accession>A0A0H3GDZ7</accession>
<evidence type="ECO:0000259" key="1">
    <source>
        <dbReference type="PROSITE" id="PS51186"/>
    </source>
</evidence>
<name>A0A0H3GDZ7_LISM4</name>
<dbReference type="PANTHER" id="PTHR43617">
    <property type="entry name" value="L-AMINO ACID N-ACETYLTRANSFERASE"/>
    <property type="match status" value="1"/>
</dbReference>
<feature type="domain" description="N-acetyltransferase" evidence="1">
    <location>
        <begin position="12"/>
        <end position="168"/>
    </location>
</feature>
<dbReference type="Gene3D" id="3.40.630.30">
    <property type="match status" value="1"/>
</dbReference>
<gene>
    <name evidence="2" type="ordered locus">LMRG_02799</name>
</gene>
<dbReference type="HOGENOM" id="CLU_013985_19_2_9"/>
<reference evidence="3" key="1">
    <citation type="submission" date="2010-04" db="EMBL/GenBank/DDBJ databases">
        <title>The genome sequence of Listeria monocytogenes strain 10403S.</title>
        <authorList>
            <consortium name="The Broad Institute Genome Sequencing Platform"/>
            <consortium name="The Broad Institute Genome Sequencing Center for Infectious Disease"/>
            <person name="Borowsky M."/>
            <person name="Borodovsky M."/>
            <person name="Young S.K."/>
            <person name="Zeng Q."/>
            <person name="Koehrsen M."/>
            <person name="Fitzgerald M."/>
            <person name="Wiedmann M."/>
            <person name="Swaminathan B."/>
            <person name="Lauer P."/>
            <person name="Portnoy D."/>
            <person name="Cossart P."/>
            <person name="Buchrieser C."/>
            <person name="Higgins D."/>
            <person name="Abouelleil A."/>
            <person name="Alvarado L."/>
            <person name="Arachchi H.M."/>
            <person name="Berlin A."/>
            <person name="Borenstein D."/>
            <person name="Brown A."/>
            <person name="Chapman S.B."/>
            <person name="Chen Z."/>
            <person name="Dunbar C.D."/>
            <person name="Engels R."/>
            <person name="Freedman E."/>
            <person name="Gearin G."/>
            <person name="Gellesch M."/>
            <person name="Goldberg J."/>
            <person name="Griggs A."/>
            <person name="Gujja S."/>
            <person name="Heilman E."/>
            <person name="Heiman D."/>
            <person name="Howarth C."/>
            <person name="Jen D."/>
            <person name="Larson L."/>
            <person name="Lui A."/>
            <person name="MacDonald J."/>
            <person name="Mehta T."/>
            <person name="Montmayeur A."/>
            <person name="Neiman D."/>
            <person name="Park D."/>
            <person name="Pearson M."/>
            <person name="Priest M."/>
            <person name="Richards J."/>
            <person name="Roberts A."/>
            <person name="Saif S."/>
            <person name="Shea T."/>
            <person name="Shenoy N."/>
            <person name="Sisk P."/>
            <person name="Stolte C."/>
            <person name="Sykes S."/>
            <person name="Walk T."/>
            <person name="White J."/>
            <person name="Yandava C."/>
            <person name="Haas B."/>
            <person name="Nusbaum C."/>
            <person name="Birren B."/>
        </authorList>
    </citation>
    <scope>NUCLEOTIDE SEQUENCE [LARGE SCALE GENOMIC DNA]</scope>
    <source>
        <strain evidence="3">10403S</strain>
    </source>
</reference>
<dbReference type="PANTHER" id="PTHR43617:SF33">
    <property type="entry name" value="SPORE COAT POLYSACCHARIDE BIOSYNTHESIS PROTEIN SPSD"/>
    <property type="match status" value="1"/>
</dbReference>
<dbReference type="InterPro" id="IPR050276">
    <property type="entry name" value="MshD_Acetyltransferase"/>
</dbReference>
<proteinExistence type="predicted"/>
<dbReference type="InterPro" id="IPR000182">
    <property type="entry name" value="GNAT_dom"/>
</dbReference>
<dbReference type="KEGG" id="lmt:LMRG_02799"/>
<dbReference type="GO" id="GO:0016747">
    <property type="term" value="F:acyltransferase activity, transferring groups other than amino-acyl groups"/>
    <property type="evidence" value="ECO:0007669"/>
    <property type="project" value="InterPro"/>
</dbReference>
<dbReference type="EMBL" id="CP002002">
    <property type="protein sequence ID" value="AEO07126.1"/>
    <property type="molecule type" value="Genomic_DNA"/>
</dbReference>
<dbReference type="Proteomes" id="UP000001288">
    <property type="component" value="Chromosome"/>
</dbReference>
<dbReference type="CDD" id="cd04301">
    <property type="entry name" value="NAT_SF"/>
    <property type="match status" value="1"/>
</dbReference>
<dbReference type="AlphaFoldDB" id="A0A0H3GDZ7"/>
<evidence type="ECO:0000313" key="2">
    <source>
        <dbReference type="EMBL" id="AEO07126.1"/>
    </source>
</evidence>
<dbReference type="SUPFAM" id="SSF55729">
    <property type="entry name" value="Acyl-CoA N-acyltransferases (Nat)"/>
    <property type="match status" value="1"/>
</dbReference>
<organism evidence="2 3">
    <name type="scientific">Listeria monocytogenes serotype 1/2a (strain 10403S)</name>
    <dbReference type="NCBI Taxonomy" id="393133"/>
    <lineage>
        <taxon>Bacteria</taxon>
        <taxon>Bacillati</taxon>
        <taxon>Bacillota</taxon>
        <taxon>Bacilli</taxon>
        <taxon>Bacillales</taxon>
        <taxon>Listeriaceae</taxon>
        <taxon>Listeria</taxon>
    </lineage>
</organism>
<sequence length="168" mass="19153">MQKENKESWYIMQIRLSKREDAASMIELEHLVWTPGTTPGDIHFDSEAEFLLKSPPGSKIVVVTDDKVVGILGYKSPIPLASNKHVAEIDIAVHPDYQRAGIGQLLMDKMKEVAREKGYIKIALRVLSINQKAIRFYEKNGFKQEGLLEKEFIIQGEFVDDILMAYFL</sequence>